<accession>A0A0R2CFP6</accession>
<evidence type="ECO:0000313" key="3">
    <source>
        <dbReference type="Proteomes" id="UP000051586"/>
    </source>
</evidence>
<feature type="domain" description="N-acetyltransferase" evidence="1">
    <location>
        <begin position="1"/>
        <end position="155"/>
    </location>
</feature>
<name>A0A0R2CFP6_9LACO</name>
<protein>
    <recommendedName>
        <fullName evidence="1">N-acetyltransferase domain-containing protein</fullName>
    </recommendedName>
</protein>
<dbReference type="PROSITE" id="PS51186">
    <property type="entry name" value="GNAT"/>
    <property type="match status" value="1"/>
</dbReference>
<dbReference type="Proteomes" id="UP000051586">
    <property type="component" value="Unassembled WGS sequence"/>
</dbReference>
<dbReference type="STRING" id="1423745.GCA_001311215_00757"/>
<dbReference type="Gene3D" id="3.40.630.30">
    <property type="match status" value="1"/>
</dbReference>
<dbReference type="Pfam" id="PF00583">
    <property type="entry name" value="Acetyltransf_1"/>
    <property type="match status" value="1"/>
</dbReference>
<dbReference type="PATRIC" id="fig|1423745.4.peg.1277"/>
<reference evidence="2 3" key="1">
    <citation type="journal article" date="2015" name="Genome Announc.">
        <title>Expanding the biotechnology potential of lactobacilli through comparative genomics of 213 strains and associated genera.</title>
        <authorList>
            <person name="Sun Z."/>
            <person name="Harris H.M."/>
            <person name="McCann A."/>
            <person name="Guo C."/>
            <person name="Argimon S."/>
            <person name="Zhang W."/>
            <person name="Yang X."/>
            <person name="Jeffery I.B."/>
            <person name="Cooney J.C."/>
            <person name="Kagawa T.F."/>
            <person name="Liu W."/>
            <person name="Song Y."/>
            <person name="Salvetti E."/>
            <person name="Wrobel A."/>
            <person name="Rasinkangas P."/>
            <person name="Parkhill J."/>
            <person name="Rea M.C."/>
            <person name="O'Sullivan O."/>
            <person name="Ritari J."/>
            <person name="Douillard F.P."/>
            <person name="Paul Ross R."/>
            <person name="Yang R."/>
            <person name="Briner A.E."/>
            <person name="Felis G.E."/>
            <person name="de Vos W.M."/>
            <person name="Barrangou R."/>
            <person name="Klaenhammer T.R."/>
            <person name="Caufield P.W."/>
            <person name="Cui Y."/>
            <person name="Zhang H."/>
            <person name="O'Toole P.W."/>
        </authorList>
    </citation>
    <scope>NUCLEOTIDE SEQUENCE [LARGE SCALE GENOMIC DNA]</scope>
    <source>
        <strain evidence="2 3">DSM 22689</strain>
    </source>
</reference>
<dbReference type="SUPFAM" id="SSF55729">
    <property type="entry name" value="Acyl-CoA N-acyltransferases (Nat)"/>
    <property type="match status" value="1"/>
</dbReference>
<proteinExistence type="predicted"/>
<comment type="caution">
    <text evidence="2">The sequence shown here is derived from an EMBL/GenBank/DDBJ whole genome shotgun (WGS) entry which is preliminary data.</text>
</comment>
<dbReference type="EMBL" id="AYZI01000008">
    <property type="protein sequence ID" value="KRM90527.1"/>
    <property type="molecule type" value="Genomic_DNA"/>
</dbReference>
<dbReference type="InterPro" id="IPR000182">
    <property type="entry name" value="GNAT_dom"/>
</dbReference>
<dbReference type="RefSeq" id="WP_056961805.1">
    <property type="nucleotide sequence ID" value="NZ_AYZI01000008.1"/>
</dbReference>
<gene>
    <name evidence="2" type="ORF">FC87_GL001212</name>
</gene>
<evidence type="ECO:0000313" key="2">
    <source>
        <dbReference type="EMBL" id="KRM90527.1"/>
    </source>
</evidence>
<dbReference type="AlphaFoldDB" id="A0A0R2CFP6"/>
<sequence length="155" mass="17372">MKLVTYTAPFSSQLQAYRITNPEFTTPPITAIERAHRDQNQHPVLLINDANEVCTFLMLDTDSTKDKYTENPHSILLKSFSTNERFLRHGYAQATLDLLPGYLSTNYPTITELVLGVNQRNQAAQHLYQKAGFTKTGQVISGPNGPLLVFTKSLS</sequence>
<organism evidence="2 3">
    <name type="scientific">Fructilactobacillus florum DSM 22689 = JCM 16035</name>
    <dbReference type="NCBI Taxonomy" id="1423745"/>
    <lineage>
        <taxon>Bacteria</taxon>
        <taxon>Bacillati</taxon>
        <taxon>Bacillota</taxon>
        <taxon>Bacilli</taxon>
        <taxon>Lactobacillales</taxon>
        <taxon>Lactobacillaceae</taxon>
        <taxon>Fructilactobacillus</taxon>
    </lineage>
</organism>
<dbReference type="InterPro" id="IPR016181">
    <property type="entry name" value="Acyl_CoA_acyltransferase"/>
</dbReference>
<dbReference type="GO" id="GO:0016747">
    <property type="term" value="F:acyltransferase activity, transferring groups other than amino-acyl groups"/>
    <property type="evidence" value="ECO:0007669"/>
    <property type="project" value="InterPro"/>
</dbReference>
<evidence type="ECO:0000259" key="1">
    <source>
        <dbReference type="PROSITE" id="PS51186"/>
    </source>
</evidence>